<dbReference type="PANTHER" id="PTHR30461">
    <property type="entry name" value="DNA-INVERTASE FROM LAMBDOID PROPHAGE"/>
    <property type="match status" value="1"/>
</dbReference>
<evidence type="ECO:0000313" key="3">
    <source>
        <dbReference type="EMBL" id="EFS22175.1"/>
    </source>
</evidence>
<gene>
    <name evidence="3" type="ORF">FSBG_01672</name>
</gene>
<dbReference type="PANTHER" id="PTHR30461:SF23">
    <property type="entry name" value="DNA RECOMBINASE-RELATED"/>
    <property type="match status" value="1"/>
</dbReference>
<organism evidence="3 4">
    <name type="scientific">Fusobacterium gonidiaformans 3-1-5R</name>
    <dbReference type="NCBI Taxonomy" id="469605"/>
    <lineage>
        <taxon>Bacteria</taxon>
        <taxon>Fusobacteriati</taxon>
        <taxon>Fusobacteriota</taxon>
        <taxon>Fusobacteriia</taxon>
        <taxon>Fusobacteriales</taxon>
        <taxon>Fusobacteriaceae</taxon>
        <taxon>Fusobacterium</taxon>
    </lineage>
</organism>
<dbReference type="InterPro" id="IPR050639">
    <property type="entry name" value="SSR_resolvase"/>
</dbReference>
<proteinExistence type="predicted"/>
<dbReference type="Proteomes" id="UP000002975">
    <property type="component" value="Unassembled WGS sequence"/>
</dbReference>
<dbReference type="Pfam" id="PF07508">
    <property type="entry name" value="Recombinase"/>
    <property type="match status" value="1"/>
</dbReference>
<accession>E5BI52</accession>
<dbReference type="Pfam" id="PF00239">
    <property type="entry name" value="Resolvase"/>
    <property type="match status" value="1"/>
</dbReference>
<dbReference type="SMART" id="SM00857">
    <property type="entry name" value="Resolvase"/>
    <property type="match status" value="1"/>
</dbReference>
<dbReference type="BioCyc" id="FSP469605-HMP:GTSP-1715-MONOMER"/>
<evidence type="ECO:0000259" key="2">
    <source>
        <dbReference type="PROSITE" id="PS51737"/>
    </source>
</evidence>
<dbReference type="SUPFAM" id="SSF53041">
    <property type="entry name" value="Resolvase-like"/>
    <property type="match status" value="1"/>
</dbReference>
<dbReference type="InterPro" id="IPR038109">
    <property type="entry name" value="DNA_bind_recomb_sf"/>
</dbReference>
<reference evidence="3 4" key="1">
    <citation type="submission" date="2009-02" db="EMBL/GenBank/DDBJ databases">
        <title>The Genome Sequence of Fusobacterium sp. 3_1_5R.</title>
        <authorList>
            <consortium name="The Broad Institute Genome Sequencing Platform"/>
            <person name="Ward D."/>
            <person name="Young S.K."/>
            <person name="Kodira C.D."/>
            <person name="Zeng Q."/>
            <person name="Koehrsen M."/>
            <person name="Alvarado L."/>
            <person name="Berlin A."/>
            <person name="Borenstein D."/>
            <person name="Chen Z."/>
            <person name="Engels R."/>
            <person name="Freedman E."/>
            <person name="Gellesch M."/>
            <person name="Goldberg J."/>
            <person name="Griggs A."/>
            <person name="Gujja S."/>
            <person name="Heiman D."/>
            <person name="Hepburn T."/>
            <person name="Howarth C."/>
            <person name="Jen D."/>
            <person name="Larson L."/>
            <person name="Lewis B."/>
            <person name="Mehta T."/>
            <person name="Park D."/>
            <person name="Pearson M."/>
            <person name="Roberts A."/>
            <person name="Saif S."/>
            <person name="Shea T."/>
            <person name="Shenoy N."/>
            <person name="Sisk P."/>
            <person name="Stolte C."/>
            <person name="Sykes S."/>
            <person name="Walk T."/>
            <person name="White J."/>
            <person name="Yandava C."/>
            <person name="Allen-Vercoe E."/>
            <person name="Strauss J."/>
            <person name="Ambrose C."/>
            <person name="Lander E."/>
            <person name="Nusbaum C."/>
            <person name="Galagan J."/>
            <person name="Birren B."/>
        </authorList>
    </citation>
    <scope>NUCLEOTIDE SEQUENCE [LARGE SCALE GENOMIC DNA]</scope>
    <source>
        <strain evidence="3 4">3_1_5R</strain>
    </source>
</reference>
<dbReference type="Gene3D" id="3.90.1750.20">
    <property type="entry name" value="Putative Large Serine Recombinase, Chain B, Domain 2"/>
    <property type="match status" value="1"/>
</dbReference>
<dbReference type="CDD" id="cd00338">
    <property type="entry name" value="Ser_Recombinase"/>
    <property type="match status" value="1"/>
</dbReference>
<protein>
    <submittedName>
        <fullName evidence="3">Resolvase, N-terminal domain protein</fullName>
    </submittedName>
</protein>
<dbReference type="InterPro" id="IPR036162">
    <property type="entry name" value="Resolvase-like_N_sf"/>
</dbReference>
<dbReference type="Gene3D" id="3.40.50.1390">
    <property type="entry name" value="Resolvase, N-terminal catalytic domain"/>
    <property type="match status" value="1"/>
</dbReference>
<evidence type="ECO:0000259" key="1">
    <source>
        <dbReference type="PROSITE" id="PS51736"/>
    </source>
</evidence>
<dbReference type="GO" id="GO:0000150">
    <property type="term" value="F:DNA strand exchange activity"/>
    <property type="evidence" value="ECO:0007669"/>
    <property type="project" value="InterPro"/>
</dbReference>
<dbReference type="AlphaFoldDB" id="E5BI52"/>
<dbReference type="InterPro" id="IPR025827">
    <property type="entry name" value="Zn_ribbon_recom_dom"/>
</dbReference>
<dbReference type="InterPro" id="IPR011109">
    <property type="entry name" value="DNA_bind_recombinase_dom"/>
</dbReference>
<dbReference type="Pfam" id="PF13408">
    <property type="entry name" value="Zn_ribbon_recom"/>
    <property type="match status" value="1"/>
</dbReference>
<dbReference type="PROSITE" id="PS51737">
    <property type="entry name" value="RECOMBINASE_DNA_BIND"/>
    <property type="match status" value="1"/>
</dbReference>
<dbReference type="GO" id="GO:0003677">
    <property type="term" value="F:DNA binding"/>
    <property type="evidence" value="ECO:0007669"/>
    <property type="project" value="InterPro"/>
</dbReference>
<evidence type="ECO:0000313" key="4">
    <source>
        <dbReference type="Proteomes" id="UP000002975"/>
    </source>
</evidence>
<keyword evidence="4" id="KW-1185">Reference proteome</keyword>
<dbReference type="PROSITE" id="PS51736">
    <property type="entry name" value="RECOMBINASES_3"/>
    <property type="match status" value="1"/>
</dbReference>
<dbReference type="HOGENOM" id="CLU_010686_18_11_0"/>
<feature type="domain" description="Resolvase/invertase-type recombinase catalytic" evidence="1">
    <location>
        <begin position="4"/>
        <end position="153"/>
    </location>
</feature>
<dbReference type="InterPro" id="IPR006119">
    <property type="entry name" value="Resolv_N"/>
</dbReference>
<sequence length="519" mass="60594">MNRRAVGYCRFSSDSQREESIDAQLRAIRDFCKQNNYDLIKVYKDEGISGTSTKDRESFLQLIEDSKKNMFDYVIVHKFDRFARNRYDHAIYEKILNDNKVKLLSVLERLNDSPESIILKSVLTGMNEYYSLNLSREIKKGLNENALKAMHTCGIPPLGYDLDENRRYIINEKEAEAVRLIFSLAADGIGFASIARTLNERSYKNKRGREFKKTSIRDTLLNQKYIGTYFHSLKNRDGTFRRDPILIENAHPAIIEKSLFYKVQTRFKNHLKGPRDRKNTTYYLTGFCRCGECGGSFSGGYRSAHIDGSVHYGYECRKRRAKENNCKNKPIFKEVLEPVILELIKSEIFAEENMEILVKDISEVIKKYKISQEQEEEYYVKEIEKLNKMVLKLLDKNLEGFLSDEIFRKKNKELNERILIMKEKLYSLETLDQLKEDNLRKYLLKLKNDSTHSLNRKIVESFLHEVIIYQDHIEVTLRRFPKQILDMSKDGGSRGNRTHKTLPPTAFQAAALPLGDTSD</sequence>
<dbReference type="EMBL" id="GG657974">
    <property type="protein sequence ID" value="EFS22175.1"/>
    <property type="molecule type" value="Genomic_DNA"/>
</dbReference>
<feature type="domain" description="Recombinase" evidence="2">
    <location>
        <begin position="157"/>
        <end position="273"/>
    </location>
</feature>
<name>E5BI52_9FUSO</name>